<dbReference type="SUPFAM" id="SSF51351">
    <property type="entry name" value="Triosephosphate isomerase (TIM)"/>
    <property type="match status" value="1"/>
</dbReference>
<dbReference type="Pfam" id="PF00121">
    <property type="entry name" value="TIM"/>
    <property type="match status" value="1"/>
</dbReference>
<dbReference type="EMBL" id="AP025516">
    <property type="protein sequence ID" value="BDD85735.1"/>
    <property type="molecule type" value="Genomic_DNA"/>
</dbReference>
<comment type="similarity">
    <text evidence="1 3">Belongs to the triosephosphate isomerase family.</text>
</comment>
<proteinExistence type="inferred from homology"/>
<dbReference type="PANTHER" id="PTHR21139">
    <property type="entry name" value="TRIOSEPHOSPHATE ISOMERASE"/>
    <property type="match status" value="1"/>
</dbReference>
<dbReference type="PROSITE" id="PS51440">
    <property type="entry name" value="TIM_2"/>
    <property type="match status" value="1"/>
</dbReference>
<name>A0ABN6M0V2_9BACT</name>
<dbReference type="PANTHER" id="PTHR21139:SF42">
    <property type="entry name" value="TRIOSEPHOSPHATE ISOMERASE"/>
    <property type="match status" value="1"/>
</dbReference>
<evidence type="ECO:0000313" key="5">
    <source>
        <dbReference type="Proteomes" id="UP000830055"/>
    </source>
</evidence>
<evidence type="ECO:0000313" key="4">
    <source>
        <dbReference type="EMBL" id="BDD85735.1"/>
    </source>
</evidence>
<keyword evidence="5" id="KW-1185">Reference proteome</keyword>
<sequence>MGTKEQAAARRFVVGNWKCSKNLDQAQDWLTHFASRYRPTSQLQVVVAPPMLWLVSLAEQLRALNLPGVSLAAQDISPFPRGSYTGAIAADMLKGVADYAIIGHSERRRYFHETSQDAANKVYEAADAGIKPIICVDTTYALSQLAPLADLDCEQLLIAYCPVDAMTYREPQRRDTVAEAARFIGDIHPSRPIIYGGSITPENAGEYGSITGISGLFVEASSLDPSAFAEICQALTA</sequence>
<dbReference type="GO" id="GO:0016853">
    <property type="term" value="F:isomerase activity"/>
    <property type="evidence" value="ECO:0007669"/>
    <property type="project" value="UniProtKB-KW"/>
</dbReference>
<dbReference type="EC" id="5.3.1.1" evidence="3"/>
<comment type="catalytic activity">
    <reaction evidence="3">
        <text>D-glyceraldehyde 3-phosphate = dihydroxyacetone phosphate</text>
        <dbReference type="Rhea" id="RHEA:18585"/>
        <dbReference type="ChEBI" id="CHEBI:57642"/>
        <dbReference type="ChEBI" id="CHEBI:59776"/>
        <dbReference type="EC" id="5.3.1.1"/>
    </reaction>
</comment>
<comment type="subcellular location">
    <subcellularLocation>
        <location evidence="3">Cytoplasm</location>
    </subcellularLocation>
</comment>
<keyword evidence="2 3" id="KW-0413">Isomerase</keyword>
<comment type="subunit">
    <text evidence="3">Homodimer.</text>
</comment>
<dbReference type="Proteomes" id="UP000830055">
    <property type="component" value="Chromosome"/>
</dbReference>
<gene>
    <name evidence="4" type="primary">tpiA</name>
    <name evidence="4" type="ORF">DPPLL_01000</name>
</gene>
<keyword evidence="3" id="KW-0324">Glycolysis</keyword>
<organism evidence="4 5">
    <name type="scientific">Desulfofustis limnaeus</name>
    <dbReference type="NCBI Taxonomy" id="2740163"/>
    <lineage>
        <taxon>Bacteria</taxon>
        <taxon>Pseudomonadati</taxon>
        <taxon>Thermodesulfobacteriota</taxon>
        <taxon>Desulfobulbia</taxon>
        <taxon>Desulfobulbales</taxon>
        <taxon>Desulfocapsaceae</taxon>
        <taxon>Desulfofustis</taxon>
    </lineage>
</organism>
<comment type="pathway">
    <text evidence="3">Carbohydrate biosynthesis; gluconeogenesis.</text>
</comment>
<protein>
    <recommendedName>
        <fullName evidence="3">Triosephosphate isomerase</fullName>
        <ecNumber evidence="3">5.3.1.1</ecNumber>
    </recommendedName>
</protein>
<reference evidence="4 5" key="1">
    <citation type="submission" date="2022-01" db="EMBL/GenBank/DDBJ databases">
        <title>Desulfofustis limnae sp. nov., a novel mesophilic sulfate-reducing bacterium isolated from marsh soil.</title>
        <authorList>
            <person name="Watanabe M."/>
            <person name="Takahashi A."/>
            <person name="Kojima H."/>
            <person name="Fukui M."/>
        </authorList>
    </citation>
    <scope>NUCLEOTIDE SEQUENCE [LARGE SCALE GENOMIC DNA]</scope>
    <source>
        <strain evidence="4 5">PPLL</strain>
    </source>
</reference>
<accession>A0ABN6M0V2</accession>
<dbReference type="CDD" id="cd00311">
    <property type="entry name" value="TIM"/>
    <property type="match status" value="1"/>
</dbReference>
<dbReference type="InterPro" id="IPR000652">
    <property type="entry name" value="Triosephosphate_isomerase"/>
</dbReference>
<dbReference type="InterPro" id="IPR013785">
    <property type="entry name" value="Aldolase_TIM"/>
</dbReference>
<comment type="pathway">
    <text evidence="3">Carbohydrate degradation; glycolysis; D-glyceraldehyde 3-phosphate from glycerone phosphate: step 1/1.</text>
</comment>
<keyword evidence="3" id="KW-0312">Gluconeogenesis</keyword>
<evidence type="ECO:0000256" key="3">
    <source>
        <dbReference type="RuleBase" id="RU363013"/>
    </source>
</evidence>
<dbReference type="Gene3D" id="3.20.20.70">
    <property type="entry name" value="Aldolase class I"/>
    <property type="match status" value="1"/>
</dbReference>
<dbReference type="RefSeq" id="WP_284152869.1">
    <property type="nucleotide sequence ID" value="NZ_AP025516.1"/>
</dbReference>
<evidence type="ECO:0000256" key="2">
    <source>
        <dbReference type="ARBA" id="ARBA00023235"/>
    </source>
</evidence>
<keyword evidence="3" id="KW-0963">Cytoplasm</keyword>
<dbReference type="InterPro" id="IPR035990">
    <property type="entry name" value="TIM_sf"/>
</dbReference>
<evidence type="ECO:0000256" key="1">
    <source>
        <dbReference type="ARBA" id="ARBA00007422"/>
    </source>
</evidence>